<dbReference type="EMBL" id="BARV01035299">
    <property type="protein sequence ID" value="GAI55884.1"/>
    <property type="molecule type" value="Genomic_DNA"/>
</dbReference>
<gene>
    <name evidence="1" type="ORF">S06H3_55105</name>
</gene>
<organism evidence="1">
    <name type="scientific">marine sediment metagenome</name>
    <dbReference type="NCBI Taxonomy" id="412755"/>
    <lineage>
        <taxon>unclassified sequences</taxon>
        <taxon>metagenomes</taxon>
        <taxon>ecological metagenomes</taxon>
    </lineage>
</organism>
<reference evidence="1" key="1">
    <citation type="journal article" date="2014" name="Front. Microbiol.">
        <title>High frequency of phylogenetically diverse reductive dehalogenase-homologous genes in deep subseafloor sedimentary metagenomes.</title>
        <authorList>
            <person name="Kawai M."/>
            <person name="Futagami T."/>
            <person name="Toyoda A."/>
            <person name="Takaki Y."/>
            <person name="Nishi S."/>
            <person name="Hori S."/>
            <person name="Arai W."/>
            <person name="Tsubouchi T."/>
            <person name="Morono Y."/>
            <person name="Uchiyama I."/>
            <person name="Ito T."/>
            <person name="Fujiyama A."/>
            <person name="Inagaki F."/>
            <person name="Takami H."/>
        </authorList>
    </citation>
    <scope>NUCLEOTIDE SEQUENCE</scope>
    <source>
        <strain evidence="1">Expedition CK06-06</strain>
    </source>
</reference>
<accession>X1RJY9</accession>
<feature type="non-terminal residue" evidence="1">
    <location>
        <position position="1"/>
    </location>
</feature>
<protein>
    <submittedName>
        <fullName evidence="1">Uncharacterized protein</fullName>
    </submittedName>
</protein>
<comment type="caution">
    <text evidence="1">The sequence shown here is derived from an EMBL/GenBank/DDBJ whole genome shotgun (WGS) entry which is preliminary data.</text>
</comment>
<evidence type="ECO:0000313" key="1">
    <source>
        <dbReference type="EMBL" id="GAI55884.1"/>
    </source>
</evidence>
<sequence length="31" mass="3686">QAKKAIDIKTTKMIFNKLKLFCLLIFLKFNL</sequence>
<dbReference type="AlphaFoldDB" id="X1RJY9"/>
<proteinExistence type="predicted"/>
<name>X1RJY9_9ZZZZ</name>